<accession>A0A9D4HTE8</accession>
<sequence length="164" mass="18610">MHVFLMELHILSGERSRSSFKVKEEPNKRGPDLFGMNIPIQSFPFSLLVCLSSLWAAMKDNVSKGLTVNVLTNGRQGNNNPSGFIAVGLFILPRKTSNSAVLKEWNPNVRHTYCLKDYDRKEIRAVDEPFPATLPKHEYLNQNDYCSFNRWTVDSGMHTAAYSS</sequence>
<gene>
    <name evidence="1" type="ORF">DPMN_040804</name>
</gene>
<evidence type="ECO:0000313" key="1">
    <source>
        <dbReference type="EMBL" id="KAH3734365.1"/>
    </source>
</evidence>
<comment type="caution">
    <text evidence="1">The sequence shown here is derived from an EMBL/GenBank/DDBJ whole genome shotgun (WGS) entry which is preliminary data.</text>
</comment>
<dbReference type="AlphaFoldDB" id="A0A9D4HTE8"/>
<evidence type="ECO:0000313" key="2">
    <source>
        <dbReference type="Proteomes" id="UP000828390"/>
    </source>
</evidence>
<proteinExistence type="predicted"/>
<keyword evidence="2" id="KW-1185">Reference proteome</keyword>
<organism evidence="1 2">
    <name type="scientific">Dreissena polymorpha</name>
    <name type="common">Zebra mussel</name>
    <name type="synonym">Mytilus polymorpha</name>
    <dbReference type="NCBI Taxonomy" id="45954"/>
    <lineage>
        <taxon>Eukaryota</taxon>
        <taxon>Metazoa</taxon>
        <taxon>Spiralia</taxon>
        <taxon>Lophotrochozoa</taxon>
        <taxon>Mollusca</taxon>
        <taxon>Bivalvia</taxon>
        <taxon>Autobranchia</taxon>
        <taxon>Heteroconchia</taxon>
        <taxon>Euheterodonta</taxon>
        <taxon>Imparidentia</taxon>
        <taxon>Neoheterodontei</taxon>
        <taxon>Myida</taxon>
        <taxon>Dreissenoidea</taxon>
        <taxon>Dreissenidae</taxon>
        <taxon>Dreissena</taxon>
    </lineage>
</organism>
<dbReference type="Proteomes" id="UP000828390">
    <property type="component" value="Unassembled WGS sequence"/>
</dbReference>
<reference evidence="1" key="1">
    <citation type="journal article" date="2019" name="bioRxiv">
        <title>The Genome of the Zebra Mussel, Dreissena polymorpha: A Resource for Invasive Species Research.</title>
        <authorList>
            <person name="McCartney M.A."/>
            <person name="Auch B."/>
            <person name="Kono T."/>
            <person name="Mallez S."/>
            <person name="Zhang Y."/>
            <person name="Obille A."/>
            <person name="Becker A."/>
            <person name="Abrahante J.E."/>
            <person name="Garbe J."/>
            <person name="Badalamenti J.P."/>
            <person name="Herman A."/>
            <person name="Mangelson H."/>
            <person name="Liachko I."/>
            <person name="Sullivan S."/>
            <person name="Sone E.D."/>
            <person name="Koren S."/>
            <person name="Silverstein K.A.T."/>
            <person name="Beckman K.B."/>
            <person name="Gohl D.M."/>
        </authorList>
    </citation>
    <scope>NUCLEOTIDE SEQUENCE</scope>
    <source>
        <strain evidence="1">Duluth1</strain>
        <tissue evidence="1">Whole animal</tissue>
    </source>
</reference>
<dbReference type="EMBL" id="JAIWYP010000011">
    <property type="protein sequence ID" value="KAH3734365.1"/>
    <property type="molecule type" value="Genomic_DNA"/>
</dbReference>
<reference evidence="1" key="2">
    <citation type="submission" date="2020-11" db="EMBL/GenBank/DDBJ databases">
        <authorList>
            <person name="McCartney M.A."/>
            <person name="Auch B."/>
            <person name="Kono T."/>
            <person name="Mallez S."/>
            <person name="Becker A."/>
            <person name="Gohl D.M."/>
            <person name="Silverstein K.A.T."/>
            <person name="Koren S."/>
            <person name="Bechman K.B."/>
            <person name="Herman A."/>
            <person name="Abrahante J.E."/>
            <person name="Garbe J."/>
        </authorList>
    </citation>
    <scope>NUCLEOTIDE SEQUENCE</scope>
    <source>
        <strain evidence="1">Duluth1</strain>
        <tissue evidence="1">Whole animal</tissue>
    </source>
</reference>
<name>A0A9D4HTE8_DREPO</name>
<protein>
    <submittedName>
        <fullName evidence="1">Uncharacterized protein</fullName>
    </submittedName>
</protein>